<reference evidence="5" key="1">
    <citation type="submission" date="2013-09" db="EMBL/GenBank/DDBJ databases">
        <authorList>
            <person name="Zeng Z."/>
            <person name="Chen C."/>
        </authorList>
    </citation>
    <scope>NUCLEOTIDE SEQUENCE [LARGE SCALE GENOMIC DNA]</scope>
    <source>
        <strain evidence="5">DK69</strain>
    </source>
</reference>
<dbReference type="InterPro" id="IPR050194">
    <property type="entry name" value="Glycosyltransferase_grp1"/>
</dbReference>
<evidence type="ECO:0008006" key="6">
    <source>
        <dbReference type="Google" id="ProtNLM"/>
    </source>
</evidence>
<organism evidence="4 5">
    <name type="scientific">Flavobacterium enshiense DK69</name>
    <dbReference type="NCBI Taxonomy" id="1107311"/>
    <lineage>
        <taxon>Bacteria</taxon>
        <taxon>Pseudomonadati</taxon>
        <taxon>Bacteroidota</taxon>
        <taxon>Flavobacteriia</taxon>
        <taxon>Flavobacteriales</taxon>
        <taxon>Flavobacteriaceae</taxon>
        <taxon>Flavobacterium</taxon>
    </lineage>
</organism>
<dbReference type="eggNOG" id="COG0438">
    <property type="taxonomic scope" value="Bacteria"/>
</dbReference>
<dbReference type="Gene3D" id="3.40.50.2000">
    <property type="entry name" value="Glycogen Phosphorylase B"/>
    <property type="match status" value="2"/>
</dbReference>
<dbReference type="InterPro" id="IPR001296">
    <property type="entry name" value="Glyco_trans_1"/>
</dbReference>
<gene>
    <name evidence="4" type="ORF">Q767_11650</name>
</gene>
<comment type="caution">
    <text evidence="4">The sequence shown here is derived from an EMBL/GenBank/DDBJ whole genome shotgun (WGS) entry which is preliminary data.</text>
</comment>
<evidence type="ECO:0000259" key="2">
    <source>
        <dbReference type="Pfam" id="PF00534"/>
    </source>
</evidence>
<feature type="transmembrane region" description="Helical" evidence="1">
    <location>
        <begin position="106"/>
        <end position="129"/>
    </location>
</feature>
<feature type="domain" description="Glycosyltransferase subfamily 4-like N-terminal" evidence="3">
    <location>
        <begin position="20"/>
        <end position="207"/>
    </location>
</feature>
<sequence>MKSFTATIFTANYYPEDTAIGLYTTQFAKHLVSKGFQVNIITGFPYYPQWKISETYKDKSKFYIEQIDGCTIFRYKQFVPEKITFLGRIRLMLSLFYGNLVNSRKIQSSDIVFCIVPFTFSIFPAFLLARRLKSKLWVHIQDFEFDLALETGILKNNILTKPLKKIIFSLESFLLNRADTISSISNNMLSKISEKSNAKDIVYFPNWVSAGNINPSHHNQHSYIDPSKFTLLYSGNVGEKQDWEFFERFCSMVTDPDIEIVIVGDGSYLETLKSKVQHYSFIKFLPLVNYDELSDLLCSANVHFLFQKTDVVDTVMPSKLLGMMASARPSLITGNQNSEVAAILKKSDGGMFFYNNDAEFIYNQLITLKNNSDLATKTGINARNFVLETFSENTILTKITSEINERISQK</sequence>
<evidence type="ECO:0000313" key="5">
    <source>
        <dbReference type="Proteomes" id="UP000030149"/>
    </source>
</evidence>
<proteinExistence type="predicted"/>
<accession>V6SBZ3</accession>
<dbReference type="PATRIC" id="fig|1107311.3.peg.592"/>
<dbReference type="SUPFAM" id="SSF53756">
    <property type="entry name" value="UDP-Glycosyltransferase/glycogen phosphorylase"/>
    <property type="match status" value="1"/>
</dbReference>
<dbReference type="PANTHER" id="PTHR45947">
    <property type="entry name" value="SULFOQUINOVOSYL TRANSFERASE SQD2"/>
    <property type="match status" value="1"/>
</dbReference>
<keyword evidence="5" id="KW-1185">Reference proteome</keyword>
<dbReference type="NCBIfam" id="NF007640">
    <property type="entry name" value="PRK10307.1"/>
    <property type="match status" value="1"/>
</dbReference>
<dbReference type="OrthoDB" id="9811902at2"/>
<keyword evidence="1" id="KW-0472">Membrane</keyword>
<keyword evidence="1" id="KW-1133">Transmembrane helix</keyword>
<dbReference type="STRING" id="1107311.Q767_11650"/>
<reference evidence="4 5" key="2">
    <citation type="journal article" date="2015" name="Stand. Genomic Sci.">
        <title>High quality draft genomic sequence of Flavobacterium enshiense DK69(T) and comparison among Flavobacterium genomes.</title>
        <authorList>
            <person name="Zeng Z."/>
            <person name="Chen C."/>
            <person name="Du H."/>
            <person name="Wang G."/>
            <person name="Li M."/>
        </authorList>
    </citation>
    <scope>NUCLEOTIDE SEQUENCE [LARGE SCALE GENOMIC DNA]</scope>
    <source>
        <strain evidence="4 5">DK69</strain>
    </source>
</reference>
<evidence type="ECO:0000313" key="4">
    <source>
        <dbReference type="EMBL" id="KGO95450.1"/>
    </source>
</evidence>
<dbReference type="CDD" id="cd03794">
    <property type="entry name" value="GT4_WbuB-like"/>
    <property type="match status" value="1"/>
</dbReference>
<dbReference type="InterPro" id="IPR028098">
    <property type="entry name" value="Glyco_trans_4-like_N"/>
</dbReference>
<evidence type="ECO:0000256" key="1">
    <source>
        <dbReference type="SAM" id="Phobius"/>
    </source>
</evidence>
<dbReference type="EMBL" id="JRLZ01000010">
    <property type="protein sequence ID" value="KGO95450.1"/>
    <property type="molecule type" value="Genomic_DNA"/>
</dbReference>
<protein>
    <recommendedName>
        <fullName evidence="6">Glycosyl transferase family 1</fullName>
    </recommendedName>
</protein>
<dbReference type="RefSeq" id="WP_023572651.1">
    <property type="nucleotide sequence ID" value="NZ_AVCS01000006.1"/>
</dbReference>
<feature type="domain" description="Glycosyl transferase family 1" evidence="2">
    <location>
        <begin position="224"/>
        <end position="384"/>
    </location>
</feature>
<dbReference type="Pfam" id="PF00534">
    <property type="entry name" value="Glycos_transf_1"/>
    <property type="match status" value="1"/>
</dbReference>
<dbReference type="Proteomes" id="UP000030149">
    <property type="component" value="Unassembled WGS sequence"/>
</dbReference>
<evidence type="ECO:0000259" key="3">
    <source>
        <dbReference type="Pfam" id="PF13579"/>
    </source>
</evidence>
<dbReference type="PANTHER" id="PTHR45947:SF3">
    <property type="entry name" value="SULFOQUINOVOSYL TRANSFERASE SQD2"/>
    <property type="match status" value="1"/>
</dbReference>
<dbReference type="GO" id="GO:0016758">
    <property type="term" value="F:hexosyltransferase activity"/>
    <property type="evidence" value="ECO:0007669"/>
    <property type="project" value="TreeGrafter"/>
</dbReference>
<keyword evidence="1" id="KW-0812">Transmembrane</keyword>
<dbReference type="AlphaFoldDB" id="V6SBZ3"/>
<name>V6SBZ3_9FLAO</name>
<dbReference type="Pfam" id="PF13579">
    <property type="entry name" value="Glyco_trans_4_4"/>
    <property type="match status" value="1"/>
</dbReference>